<dbReference type="InterPro" id="IPR011598">
    <property type="entry name" value="bHLH_dom"/>
</dbReference>
<dbReference type="GO" id="GO:0046983">
    <property type="term" value="F:protein dimerization activity"/>
    <property type="evidence" value="ECO:0007669"/>
    <property type="project" value="InterPro"/>
</dbReference>
<keyword evidence="5" id="KW-0539">Nucleus</keyword>
<feature type="domain" description="BHLH" evidence="6">
    <location>
        <begin position="228"/>
        <end position="277"/>
    </location>
</feature>
<dbReference type="PANTHER" id="PTHR16223:SF49">
    <property type="entry name" value="TRANSCRIPTION FACTOR BHLH52-RELATED"/>
    <property type="match status" value="1"/>
</dbReference>
<comment type="subcellular location">
    <subcellularLocation>
        <location evidence="1">Nucleus</location>
    </subcellularLocation>
</comment>
<dbReference type="InterPro" id="IPR045239">
    <property type="entry name" value="bHLH95_bHLH"/>
</dbReference>
<reference evidence="7 8" key="1">
    <citation type="journal article" date="2017" name="Genome Biol.">
        <title>New reference genome sequences of hot pepper reveal the massive evolution of plant disease-resistance genes by retroduplication.</title>
        <authorList>
            <person name="Kim S."/>
            <person name="Park J."/>
            <person name="Yeom S.I."/>
            <person name="Kim Y.M."/>
            <person name="Seo E."/>
            <person name="Kim K.T."/>
            <person name="Kim M.S."/>
            <person name="Lee J.M."/>
            <person name="Cheong K."/>
            <person name="Shin H.S."/>
            <person name="Kim S.B."/>
            <person name="Han K."/>
            <person name="Lee J."/>
            <person name="Park M."/>
            <person name="Lee H.A."/>
            <person name="Lee H.Y."/>
            <person name="Lee Y."/>
            <person name="Oh S."/>
            <person name="Lee J.H."/>
            <person name="Choi E."/>
            <person name="Choi E."/>
            <person name="Lee S.E."/>
            <person name="Jeon J."/>
            <person name="Kim H."/>
            <person name="Choi G."/>
            <person name="Song H."/>
            <person name="Lee J."/>
            <person name="Lee S.C."/>
            <person name="Kwon J.K."/>
            <person name="Lee H.Y."/>
            <person name="Koo N."/>
            <person name="Hong Y."/>
            <person name="Kim R.W."/>
            <person name="Kang W.H."/>
            <person name="Huh J.H."/>
            <person name="Kang B.C."/>
            <person name="Yang T.J."/>
            <person name="Lee Y.H."/>
            <person name="Bennetzen J.L."/>
            <person name="Choi D."/>
        </authorList>
    </citation>
    <scope>NUCLEOTIDE SEQUENCE [LARGE SCALE GENOMIC DNA]</scope>
    <source>
        <strain evidence="8">cv. PBC81</strain>
    </source>
</reference>
<dbReference type="InterPro" id="IPR045843">
    <property type="entry name" value="IND-like"/>
</dbReference>
<protein>
    <submittedName>
        <fullName evidence="7">Transcription factor bHLH87</fullName>
    </submittedName>
</protein>
<dbReference type="SMART" id="SM00353">
    <property type="entry name" value="HLH"/>
    <property type="match status" value="1"/>
</dbReference>
<dbReference type="PROSITE" id="PS50888">
    <property type="entry name" value="BHLH"/>
    <property type="match status" value="1"/>
</dbReference>
<dbReference type="Pfam" id="PF00010">
    <property type="entry name" value="HLH"/>
    <property type="match status" value="1"/>
</dbReference>
<dbReference type="CDD" id="cd11393">
    <property type="entry name" value="bHLH_AtbHLH_like"/>
    <property type="match status" value="1"/>
</dbReference>
<keyword evidence="2" id="KW-0805">Transcription regulation</keyword>
<dbReference type="PANTHER" id="PTHR16223">
    <property type="entry name" value="TRANSCRIPTION FACTOR BHLH83-RELATED"/>
    <property type="match status" value="1"/>
</dbReference>
<name>A0A2G2XMR2_CAPBA</name>
<dbReference type="GO" id="GO:0000978">
    <property type="term" value="F:RNA polymerase II cis-regulatory region sequence-specific DNA binding"/>
    <property type="evidence" value="ECO:0007669"/>
    <property type="project" value="TreeGrafter"/>
</dbReference>
<organism evidence="7 8">
    <name type="scientific">Capsicum baccatum</name>
    <name type="common">Peruvian pepper</name>
    <dbReference type="NCBI Taxonomy" id="33114"/>
    <lineage>
        <taxon>Eukaryota</taxon>
        <taxon>Viridiplantae</taxon>
        <taxon>Streptophyta</taxon>
        <taxon>Embryophyta</taxon>
        <taxon>Tracheophyta</taxon>
        <taxon>Spermatophyta</taxon>
        <taxon>Magnoliopsida</taxon>
        <taxon>eudicotyledons</taxon>
        <taxon>Gunneridae</taxon>
        <taxon>Pentapetalae</taxon>
        <taxon>asterids</taxon>
        <taxon>lamiids</taxon>
        <taxon>Solanales</taxon>
        <taxon>Solanaceae</taxon>
        <taxon>Solanoideae</taxon>
        <taxon>Capsiceae</taxon>
        <taxon>Capsicum</taxon>
    </lineage>
</organism>
<evidence type="ECO:0000256" key="4">
    <source>
        <dbReference type="ARBA" id="ARBA00023163"/>
    </source>
</evidence>
<dbReference type="Gene3D" id="4.10.280.10">
    <property type="entry name" value="Helix-loop-helix DNA-binding domain"/>
    <property type="match status" value="1"/>
</dbReference>
<evidence type="ECO:0000313" key="7">
    <source>
        <dbReference type="EMBL" id="PHT58777.1"/>
    </source>
</evidence>
<proteinExistence type="predicted"/>
<evidence type="ECO:0000256" key="5">
    <source>
        <dbReference type="ARBA" id="ARBA00023242"/>
    </source>
</evidence>
<dbReference type="Proteomes" id="UP000224567">
    <property type="component" value="Unassembled WGS sequence"/>
</dbReference>
<evidence type="ECO:0000256" key="3">
    <source>
        <dbReference type="ARBA" id="ARBA00023125"/>
    </source>
</evidence>
<evidence type="ECO:0000259" key="6">
    <source>
        <dbReference type="PROSITE" id="PS50888"/>
    </source>
</evidence>
<dbReference type="STRING" id="33114.A0A2G2XMR2"/>
<dbReference type="GO" id="GO:0005634">
    <property type="term" value="C:nucleus"/>
    <property type="evidence" value="ECO:0007669"/>
    <property type="project" value="UniProtKB-SubCell"/>
</dbReference>
<reference evidence="8" key="2">
    <citation type="journal article" date="2017" name="J. Anim. Genet.">
        <title>Multiple reference genome sequences of hot pepper reveal the massive evolution of plant disease resistance genes by retroduplication.</title>
        <authorList>
            <person name="Kim S."/>
            <person name="Park J."/>
            <person name="Yeom S.-I."/>
            <person name="Kim Y.-M."/>
            <person name="Seo E."/>
            <person name="Kim K.-T."/>
            <person name="Kim M.-S."/>
            <person name="Lee J.M."/>
            <person name="Cheong K."/>
            <person name="Shin H.-S."/>
            <person name="Kim S.-B."/>
            <person name="Han K."/>
            <person name="Lee J."/>
            <person name="Park M."/>
            <person name="Lee H.-A."/>
            <person name="Lee H.-Y."/>
            <person name="Lee Y."/>
            <person name="Oh S."/>
            <person name="Lee J.H."/>
            <person name="Choi E."/>
            <person name="Choi E."/>
            <person name="Lee S.E."/>
            <person name="Jeon J."/>
            <person name="Kim H."/>
            <person name="Choi G."/>
            <person name="Song H."/>
            <person name="Lee J."/>
            <person name="Lee S.-C."/>
            <person name="Kwon J.-K."/>
            <person name="Lee H.-Y."/>
            <person name="Koo N."/>
            <person name="Hong Y."/>
            <person name="Kim R.W."/>
            <person name="Kang W.-H."/>
            <person name="Huh J.H."/>
            <person name="Kang B.-C."/>
            <person name="Yang T.-J."/>
            <person name="Lee Y.-H."/>
            <person name="Bennetzen J.L."/>
            <person name="Choi D."/>
        </authorList>
    </citation>
    <scope>NUCLEOTIDE SEQUENCE [LARGE SCALE GENOMIC DNA]</scope>
    <source>
        <strain evidence="8">cv. PBC81</strain>
    </source>
</reference>
<dbReference type="SUPFAM" id="SSF47459">
    <property type="entry name" value="HLH, helix-loop-helix DNA-binding domain"/>
    <property type="match status" value="1"/>
</dbReference>
<dbReference type="EMBL" id="MLFT02000001">
    <property type="protein sequence ID" value="PHT58777.1"/>
    <property type="molecule type" value="Genomic_DNA"/>
</dbReference>
<dbReference type="AlphaFoldDB" id="A0A2G2XMR2"/>
<keyword evidence="4" id="KW-0804">Transcription</keyword>
<dbReference type="InterPro" id="IPR036638">
    <property type="entry name" value="HLH_DNA-bd_sf"/>
</dbReference>
<comment type="caution">
    <text evidence="7">The sequence shown here is derived from an EMBL/GenBank/DDBJ whole genome shotgun (WGS) entry which is preliminary data.</text>
</comment>
<gene>
    <name evidence="7" type="ORF">CQW23_01140</name>
</gene>
<dbReference type="OrthoDB" id="1921534at2759"/>
<keyword evidence="3" id="KW-0238">DNA-binding</keyword>
<sequence length="351" mass="40179">MASLSYYAASKLEPNVQEFNSGEMNMQKQLPAELLFDFKYDFGQNFYVENPDEACYFNPFFDPDEFILPVETIDNSCFMPEFSDLESTPKRQKVFQDNFLPENVRTPSHNSCFMSEYSDYESTPKRQKVFQDNYLPKNTIPPSQNSTFVPEYSVFESTPKRQKVFQDNCLPSNNLFNWGFVPPNPPIFQDFSSYSLPEISMPVFSSGCCDNNAAVVAKKGSSSTYNEKKMSAQSIAARQRRKKITEKTQELGKLIPGGHRMNTAEMLQATFEYIKFLQAQAGLLEFMGSYKENEKSFDTPDLHKLVGSSLIQEKLYSSEKCLVPKGFLEALQNNQEFQNSQGIEEIKSLIK</sequence>
<evidence type="ECO:0000256" key="2">
    <source>
        <dbReference type="ARBA" id="ARBA00023015"/>
    </source>
</evidence>
<evidence type="ECO:0000313" key="8">
    <source>
        <dbReference type="Proteomes" id="UP000224567"/>
    </source>
</evidence>
<dbReference type="GO" id="GO:0000981">
    <property type="term" value="F:DNA-binding transcription factor activity, RNA polymerase II-specific"/>
    <property type="evidence" value="ECO:0007669"/>
    <property type="project" value="TreeGrafter"/>
</dbReference>
<accession>A0A2G2XMR2</accession>
<evidence type="ECO:0000256" key="1">
    <source>
        <dbReference type="ARBA" id="ARBA00004123"/>
    </source>
</evidence>
<keyword evidence="8" id="KW-1185">Reference proteome</keyword>